<dbReference type="Proteomes" id="UP000518752">
    <property type="component" value="Unassembled WGS sequence"/>
</dbReference>
<evidence type="ECO:0000256" key="2">
    <source>
        <dbReference type="SAM" id="Phobius"/>
    </source>
</evidence>
<name>A0A8H5MFQ8_9AGAR</name>
<accession>A0A8H5MFQ8</accession>
<protein>
    <submittedName>
        <fullName evidence="3">Uncharacterized protein</fullName>
    </submittedName>
</protein>
<keyword evidence="2" id="KW-0812">Transmembrane</keyword>
<comment type="caution">
    <text evidence="3">The sequence shown here is derived from an EMBL/GenBank/DDBJ whole genome shotgun (WGS) entry which is preliminary data.</text>
</comment>
<feature type="transmembrane region" description="Helical" evidence="2">
    <location>
        <begin position="113"/>
        <end position="134"/>
    </location>
</feature>
<dbReference type="EMBL" id="JAACJN010000006">
    <property type="protein sequence ID" value="KAF5392302.1"/>
    <property type="molecule type" value="Genomic_DNA"/>
</dbReference>
<evidence type="ECO:0000256" key="1">
    <source>
        <dbReference type="SAM" id="MobiDB-lite"/>
    </source>
</evidence>
<proteinExistence type="predicted"/>
<feature type="transmembrane region" description="Helical" evidence="2">
    <location>
        <begin position="59"/>
        <end position="78"/>
    </location>
</feature>
<evidence type="ECO:0000313" key="4">
    <source>
        <dbReference type="Proteomes" id="UP000518752"/>
    </source>
</evidence>
<organism evidence="3 4">
    <name type="scientific">Collybiopsis confluens</name>
    <dbReference type="NCBI Taxonomy" id="2823264"/>
    <lineage>
        <taxon>Eukaryota</taxon>
        <taxon>Fungi</taxon>
        <taxon>Dikarya</taxon>
        <taxon>Basidiomycota</taxon>
        <taxon>Agaricomycotina</taxon>
        <taxon>Agaricomycetes</taxon>
        <taxon>Agaricomycetidae</taxon>
        <taxon>Agaricales</taxon>
        <taxon>Marasmiineae</taxon>
        <taxon>Omphalotaceae</taxon>
        <taxon>Collybiopsis</taxon>
    </lineage>
</organism>
<reference evidence="3 4" key="1">
    <citation type="journal article" date="2020" name="ISME J.">
        <title>Uncovering the hidden diversity of litter-decomposition mechanisms in mushroom-forming fungi.</title>
        <authorList>
            <person name="Floudas D."/>
            <person name="Bentzer J."/>
            <person name="Ahren D."/>
            <person name="Johansson T."/>
            <person name="Persson P."/>
            <person name="Tunlid A."/>
        </authorList>
    </citation>
    <scope>NUCLEOTIDE SEQUENCE [LARGE SCALE GENOMIC DNA]</scope>
    <source>
        <strain evidence="3 4">CBS 406.79</strain>
    </source>
</reference>
<dbReference type="OrthoDB" id="2744793at2759"/>
<feature type="transmembrane region" description="Helical" evidence="2">
    <location>
        <begin position="238"/>
        <end position="256"/>
    </location>
</feature>
<evidence type="ECO:0000313" key="3">
    <source>
        <dbReference type="EMBL" id="KAF5392302.1"/>
    </source>
</evidence>
<sequence length="362" mass="40455">MSTTSTDREVLVDVGNDFVVKVARVVFGALFYGIYLILTYFLVVLFIRRARNPKTKPPIYLVLVTIILFLGSTAFLSFDIADLVARMNIILIHHPDEAYQAKLDEADDRLKRLVWTGEILFIFMLPLGDTVVFWRTLALFQENKKIMIIPFVTLFGSIVAALYELGCDLKTHWAINSLTPSAGSVGALSCSHADLSSYTLSFATNIICTCLIVFRAWEHRKFMNQYLEKSRRRSPAERVLTLLIESGGVYLLLYILQSVPIYDKTLSEPASIAFNIINAIIQQGMGMYPTAIIVIVQMQRTFWADSEDGDSRQTNNSKPGMLFAPRAQSTTLGTTTGTATDFEPGLYSAIARDDTNVSKKAT</sequence>
<feature type="transmembrane region" description="Helical" evidence="2">
    <location>
        <begin position="276"/>
        <end position="296"/>
    </location>
</feature>
<gene>
    <name evidence="3" type="ORF">D9757_001389</name>
</gene>
<keyword evidence="2" id="KW-0472">Membrane</keyword>
<dbReference type="AlphaFoldDB" id="A0A8H5MFQ8"/>
<feature type="region of interest" description="Disordered" evidence="1">
    <location>
        <begin position="306"/>
        <end position="341"/>
    </location>
</feature>
<feature type="transmembrane region" description="Helical" evidence="2">
    <location>
        <begin position="146"/>
        <end position="163"/>
    </location>
</feature>
<feature type="transmembrane region" description="Helical" evidence="2">
    <location>
        <begin position="25"/>
        <end position="47"/>
    </location>
</feature>
<feature type="compositionally biased region" description="Low complexity" evidence="1">
    <location>
        <begin position="330"/>
        <end position="340"/>
    </location>
</feature>
<feature type="transmembrane region" description="Helical" evidence="2">
    <location>
        <begin position="198"/>
        <end position="217"/>
    </location>
</feature>
<keyword evidence="2" id="KW-1133">Transmembrane helix</keyword>
<keyword evidence="4" id="KW-1185">Reference proteome</keyword>